<dbReference type="Gene3D" id="3.40.309.10">
    <property type="entry name" value="Aldehyde Dehydrogenase, Chain A, domain 2"/>
    <property type="match status" value="1"/>
</dbReference>
<dbReference type="FunFam" id="3.40.309.10:FF:000004">
    <property type="entry name" value="Succinate-semialdehyde dehydrogenase I"/>
    <property type="match status" value="1"/>
</dbReference>
<sequence length="207" mass="22631">EGAMASKFRNAGQTCICANRIFVHESIYDAFLIKFQRAIESLKVGDGREDGVTIGPLINDKAIEKVESMVNEAQKSGANVLLGGKRHKLGGTFFEPTLVTGANDDDRLACEEIFGPVAAVYSFNADEEVAKRANNTRFGLAAYIYSEDQRQVWSLSEKLEYGMVGVNEPLLATDLAPFGGIKESGIGREGGKYGLLEYTDIKYRLFG</sequence>
<feature type="non-terminal residue" evidence="4">
    <location>
        <position position="1"/>
    </location>
</feature>
<keyword evidence="2" id="KW-0560">Oxidoreductase</keyword>
<dbReference type="PROSITE" id="PS00070">
    <property type="entry name" value="ALDEHYDE_DEHYDR_CYS"/>
    <property type="match status" value="1"/>
</dbReference>
<dbReference type="FunFam" id="3.40.605.10:FF:000026">
    <property type="entry name" value="Aldehyde dehydrogenase, putative"/>
    <property type="match status" value="1"/>
</dbReference>
<gene>
    <name evidence="4" type="ORF">DI551_01415</name>
</gene>
<dbReference type="GO" id="GO:0009450">
    <property type="term" value="P:gamma-aminobutyric acid catabolic process"/>
    <property type="evidence" value="ECO:0007669"/>
    <property type="project" value="TreeGrafter"/>
</dbReference>
<protein>
    <submittedName>
        <fullName evidence="4">Succinate-semialdehyde dehydrogenase (NADP(+))</fullName>
    </submittedName>
</protein>
<dbReference type="Pfam" id="PF00171">
    <property type="entry name" value="Aldedh"/>
    <property type="match status" value="1"/>
</dbReference>
<proteinExistence type="inferred from homology"/>
<reference evidence="4 5" key="1">
    <citation type="submission" date="2017-08" db="EMBL/GenBank/DDBJ databases">
        <title>Infants hospitalized years apart are colonized by the same room-sourced microbial strains.</title>
        <authorList>
            <person name="Brooks B."/>
            <person name="Olm M.R."/>
            <person name="Firek B.A."/>
            <person name="Baker R."/>
            <person name="Thomas B.C."/>
            <person name="Morowitz M.J."/>
            <person name="Banfield J.F."/>
        </authorList>
    </citation>
    <scope>NUCLEOTIDE SEQUENCE [LARGE SCALE GENOMIC DNA]</scope>
    <source>
        <strain evidence="4">S2_005_002_R2_29</strain>
    </source>
</reference>
<dbReference type="InterPro" id="IPR016161">
    <property type="entry name" value="Ald_DH/histidinol_DH"/>
</dbReference>
<evidence type="ECO:0000313" key="4">
    <source>
        <dbReference type="EMBL" id="PZQ48658.1"/>
    </source>
</evidence>
<evidence type="ECO:0000256" key="1">
    <source>
        <dbReference type="ARBA" id="ARBA00009986"/>
    </source>
</evidence>
<organism evidence="4 5">
    <name type="scientific">Micavibrio aeruginosavorus</name>
    <dbReference type="NCBI Taxonomy" id="349221"/>
    <lineage>
        <taxon>Bacteria</taxon>
        <taxon>Pseudomonadati</taxon>
        <taxon>Bdellovibrionota</taxon>
        <taxon>Bdellovibrionia</taxon>
        <taxon>Bdellovibrionales</taxon>
        <taxon>Pseudobdellovibrionaceae</taxon>
        <taxon>Micavibrio</taxon>
    </lineage>
</organism>
<accession>A0A2W5N7Y8</accession>
<comment type="caution">
    <text evidence="4">The sequence shown here is derived from an EMBL/GenBank/DDBJ whole genome shotgun (WGS) entry which is preliminary data.</text>
</comment>
<dbReference type="GO" id="GO:0004777">
    <property type="term" value="F:succinate-semialdehyde dehydrogenase (NAD+) activity"/>
    <property type="evidence" value="ECO:0007669"/>
    <property type="project" value="TreeGrafter"/>
</dbReference>
<dbReference type="EMBL" id="QFQB01000004">
    <property type="protein sequence ID" value="PZQ48658.1"/>
    <property type="molecule type" value="Genomic_DNA"/>
</dbReference>
<evidence type="ECO:0000313" key="5">
    <source>
        <dbReference type="Proteomes" id="UP000249417"/>
    </source>
</evidence>
<dbReference type="AlphaFoldDB" id="A0A2W5N7Y8"/>
<dbReference type="PANTHER" id="PTHR43353:SF5">
    <property type="entry name" value="SUCCINATE-SEMIALDEHYDE DEHYDROGENASE, MITOCHONDRIAL"/>
    <property type="match status" value="1"/>
</dbReference>
<dbReference type="InterPro" id="IPR015590">
    <property type="entry name" value="Aldehyde_DH_dom"/>
</dbReference>
<dbReference type="SUPFAM" id="SSF53720">
    <property type="entry name" value="ALDH-like"/>
    <property type="match status" value="1"/>
</dbReference>
<evidence type="ECO:0000256" key="2">
    <source>
        <dbReference type="ARBA" id="ARBA00023002"/>
    </source>
</evidence>
<dbReference type="PANTHER" id="PTHR43353">
    <property type="entry name" value="SUCCINATE-SEMIALDEHYDE DEHYDROGENASE, MITOCHONDRIAL"/>
    <property type="match status" value="1"/>
</dbReference>
<dbReference type="Proteomes" id="UP000249417">
    <property type="component" value="Unassembled WGS sequence"/>
</dbReference>
<dbReference type="InterPro" id="IPR016162">
    <property type="entry name" value="Ald_DH_N"/>
</dbReference>
<dbReference type="InterPro" id="IPR016163">
    <property type="entry name" value="Ald_DH_C"/>
</dbReference>
<feature type="domain" description="Aldehyde dehydrogenase" evidence="3">
    <location>
        <begin position="2"/>
        <end position="202"/>
    </location>
</feature>
<dbReference type="InterPro" id="IPR050740">
    <property type="entry name" value="Aldehyde_DH_Superfamily"/>
</dbReference>
<name>A0A2W5N7Y8_9BACT</name>
<comment type="similarity">
    <text evidence="1">Belongs to the aldehyde dehydrogenase family.</text>
</comment>
<dbReference type="Gene3D" id="3.40.605.10">
    <property type="entry name" value="Aldehyde Dehydrogenase, Chain A, domain 1"/>
    <property type="match status" value="1"/>
</dbReference>
<dbReference type="InterPro" id="IPR016160">
    <property type="entry name" value="Ald_DH_CS_CYS"/>
</dbReference>
<evidence type="ECO:0000259" key="3">
    <source>
        <dbReference type="Pfam" id="PF00171"/>
    </source>
</evidence>